<evidence type="ECO:0000256" key="2">
    <source>
        <dbReference type="ARBA" id="ARBA00004623"/>
    </source>
</evidence>
<keyword evidence="7" id="KW-0072">Autophagy</keyword>
<dbReference type="InterPro" id="IPR026849">
    <property type="entry name" value="ATG2"/>
</dbReference>
<evidence type="ECO:0000313" key="14">
    <source>
        <dbReference type="EMBL" id="ANB14684.1"/>
    </source>
</evidence>
<feature type="region of interest" description="Disordered" evidence="13">
    <location>
        <begin position="298"/>
        <end position="323"/>
    </location>
</feature>
<feature type="region of interest" description="Disordered" evidence="13">
    <location>
        <begin position="455"/>
        <end position="478"/>
    </location>
</feature>
<dbReference type="GO" id="GO:0043495">
    <property type="term" value="F:protein-membrane adaptor activity"/>
    <property type="evidence" value="ECO:0007669"/>
    <property type="project" value="TreeGrafter"/>
</dbReference>
<dbReference type="AlphaFoldDB" id="A0A167F0V3"/>
<dbReference type="GO" id="GO:0061723">
    <property type="term" value="P:glycophagy"/>
    <property type="evidence" value="ECO:0007669"/>
    <property type="project" value="TreeGrafter"/>
</dbReference>
<comment type="similarity">
    <text evidence="3">Belongs to the ATG2 family.</text>
</comment>
<name>A0A167F0V3_9ASCO</name>
<feature type="region of interest" description="Disordered" evidence="13">
    <location>
        <begin position="380"/>
        <end position="416"/>
    </location>
</feature>
<sequence length="952" mass="104330">MQLFLRDCVVELNPLDLPSQGLYIIKDSKVDFALGAESTIDLSVKRSALLLVDEVSNLETVGIPAVSGVTEFFLSQGYVSIGSISTLKSVIKIPSNRKPRVDITIDSVTLNTCADSTQVLIQTLNALKPPVEANDGIRFRTELPNLVDIFSEVDETTFMDGYTSSTALSKMGDDVINDDIPSNLEFVESYYVDQSTRLKWNSGSSSGSLNNGVSRADMLLEQDLSVLAGKSKNSSNSNSIEGSISSVSEASPYASSTSSSSSRNGSQSYARLDNFEQRAYTHDSVLNIEEDHFAKDLPSIYEQPTESGSTSPVSTPRRRRSVTATIPTTEKQEPLITIKARILSVDWLLFDGYDWSFTRDTINKAVNRVEYAADQFHREANGRGVSASDRFTPSPRNSGEVGNNEERGRIRNESPEGEVQTVVGDLLFNSIYIGVPAGDDPDMLRGAINRELNDDMSEAGSNASTNITSRSSSANRRSVDLGYRRKKKLALKRSKRYKMKISLRDVCADVIVLGGVNDQVDLSHYSPDTSGIVLNTIDIRVKDLEIFDNVHTSTWNKFLSYMRDAGERESHASMVHILLDTVKPVDYLAVSEIQLKVSVLPLRLIVDQDALDFLTRFFEFKDERFVVAETNEEIFIQKLDVRSVSVKLDYKPKKVDYMGLKSGRTIEFMNFFTLDGADIVLRHVVLYGIDGFGKVSDLLNGIWMPDIKQNQLGKFLSGLSSVHSLVRLGSGVRDLFVIPLQEYKKDGRVVRGLQKGAWFFAKNTTNELAKLGAKLAAGTQGVLESAEQALGGSGASARSLGAAYRSPYSDDIVSDDEEPSSPSTDQQHIVSLYANQPGGVSEGLRSAYKSMGKNLTMARDAVADIGVDAAERGNAQGAAIAVMRAAPVVLIRPMIGATEAVSKTLMGVTNQIEPDQLQDVQDVSIISGLLNESQNSQILTFRNTNDSIQIRL</sequence>
<evidence type="ECO:0000256" key="10">
    <source>
        <dbReference type="ARBA" id="ARBA00024479"/>
    </source>
</evidence>
<dbReference type="GO" id="GO:0061709">
    <property type="term" value="P:reticulophagy"/>
    <property type="evidence" value="ECO:0007669"/>
    <property type="project" value="TreeGrafter"/>
</dbReference>
<dbReference type="Pfam" id="PF13329">
    <property type="entry name" value="ATG2_CAD"/>
    <property type="match status" value="1"/>
</dbReference>
<comment type="subcellular location">
    <subcellularLocation>
        <location evidence="1">Endoplasmic reticulum membrane</location>
        <topology evidence="1">Peripheral membrane protein</topology>
    </subcellularLocation>
    <subcellularLocation>
        <location evidence="2">Preautophagosomal structure membrane</location>
        <topology evidence="2">Peripheral membrane protein</topology>
    </subcellularLocation>
</comment>
<proteinExistence type="inferred from homology"/>
<feature type="compositionally biased region" description="Polar residues" evidence="13">
    <location>
        <begin position="459"/>
        <end position="476"/>
    </location>
</feature>
<dbReference type="GO" id="GO:0000045">
    <property type="term" value="P:autophagosome assembly"/>
    <property type="evidence" value="ECO:0007669"/>
    <property type="project" value="TreeGrafter"/>
</dbReference>
<dbReference type="GO" id="GO:0032266">
    <property type="term" value="F:phosphatidylinositol-3-phosphate binding"/>
    <property type="evidence" value="ECO:0007669"/>
    <property type="project" value="TreeGrafter"/>
</dbReference>
<dbReference type="KEGG" id="slb:AWJ20_2289"/>
<keyword evidence="15" id="KW-1185">Reference proteome</keyword>
<dbReference type="PANTHER" id="PTHR13190">
    <property type="entry name" value="AUTOPHAGY-RELATED 2, ISOFORM A"/>
    <property type="match status" value="1"/>
</dbReference>
<keyword evidence="8" id="KW-0445">Lipid transport</keyword>
<accession>A0A167F0V3</accession>
<dbReference type="PANTHER" id="PTHR13190:SF1">
    <property type="entry name" value="AUTOPHAGY-RELATED 2, ISOFORM A"/>
    <property type="match status" value="1"/>
</dbReference>
<evidence type="ECO:0000256" key="1">
    <source>
        <dbReference type="ARBA" id="ARBA00004406"/>
    </source>
</evidence>
<dbReference type="GO" id="GO:0034045">
    <property type="term" value="C:phagophore assembly site membrane"/>
    <property type="evidence" value="ECO:0007669"/>
    <property type="project" value="UniProtKB-SubCell"/>
</dbReference>
<protein>
    <recommendedName>
        <fullName evidence="4">Autophagy-related protein 2</fullName>
    </recommendedName>
</protein>
<evidence type="ECO:0000256" key="7">
    <source>
        <dbReference type="ARBA" id="ARBA00023006"/>
    </source>
</evidence>
<evidence type="ECO:0000256" key="4">
    <source>
        <dbReference type="ARBA" id="ARBA00018070"/>
    </source>
</evidence>
<comment type="catalytic activity">
    <reaction evidence="10">
        <text>a 1,2-diacyl-sn-glycero-3-phospho-L-serine(in) = a 1,2-diacyl-sn-glycero-3-phospho-L-serine(out)</text>
        <dbReference type="Rhea" id="RHEA:38663"/>
        <dbReference type="ChEBI" id="CHEBI:57262"/>
    </reaction>
</comment>
<dbReference type="GO" id="GO:0006869">
    <property type="term" value="P:lipid transport"/>
    <property type="evidence" value="ECO:0007669"/>
    <property type="project" value="UniProtKB-KW"/>
</dbReference>
<evidence type="ECO:0000256" key="9">
    <source>
        <dbReference type="ARBA" id="ARBA00023136"/>
    </source>
</evidence>
<evidence type="ECO:0000313" key="15">
    <source>
        <dbReference type="Proteomes" id="UP000189580"/>
    </source>
</evidence>
<dbReference type="GO" id="GO:0061908">
    <property type="term" value="C:phagophore"/>
    <property type="evidence" value="ECO:0007669"/>
    <property type="project" value="TreeGrafter"/>
</dbReference>
<evidence type="ECO:0000256" key="11">
    <source>
        <dbReference type="ARBA" id="ARBA00024615"/>
    </source>
</evidence>
<dbReference type="GO" id="GO:0000422">
    <property type="term" value="P:autophagy of mitochondrion"/>
    <property type="evidence" value="ECO:0007669"/>
    <property type="project" value="TreeGrafter"/>
</dbReference>
<comment type="catalytic activity">
    <reaction evidence="12">
        <text>a 1,2-diacyl-sn-glycero-3-phosphocholine(in) = a 1,2-diacyl-sn-glycero-3-phosphocholine(out)</text>
        <dbReference type="Rhea" id="RHEA:38571"/>
        <dbReference type="ChEBI" id="CHEBI:57643"/>
    </reaction>
</comment>
<evidence type="ECO:0000256" key="3">
    <source>
        <dbReference type="ARBA" id="ARBA00009714"/>
    </source>
</evidence>
<keyword evidence="5" id="KW-0813">Transport</keyword>
<dbReference type="GeneID" id="30034183"/>
<feature type="region of interest" description="Disordered" evidence="13">
    <location>
        <begin position="230"/>
        <end position="267"/>
    </location>
</feature>
<dbReference type="GO" id="GO:0034727">
    <property type="term" value="P:piecemeal microautophagy of the nucleus"/>
    <property type="evidence" value="ECO:0007669"/>
    <property type="project" value="TreeGrafter"/>
</dbReference>
<evidence type="ECO:0000256" key="13">
    <source>
        <dbReference type="SAM" id="MobiDB-lite"/>
    </source>
</evidence>
<keyword evidence="6" id="KW-0256">Endoplasmic reticulum</keyword>
<organism evidence="14 15">
    <name type="scientific">Sugiyamaella lignohabitans</name>
    <dbReference type="NCBI Taxonomy" id="796027"/>
    <lineage>
        <taxon>Eukaryota</taxon>
        <taxon>Fungi</taxon>
        <taxon>Dikarya</taxon>
        <taxon>Ascomycota</taxon>
        <taxon>Saccharomycotina</taxon>
        <taxon>Dipodascomycetes</taxon>
        <taxon>Dipodascales</taxon>
        <taxon>Trichomonascaceae</taxon>
        <taxon>Sugiyamaella</taxon>
    </lineage>
</organism>
<evidence type="ECO:0000256" key="12">
    <source>
        <dbReference type="ARBA" id="ARBA00024631"/>
    </source>
</evidence>
<feature type="compositionally biased region" description="Polar residues" evidence="13">
    <location>
        <begin position="389"/>
        <end position="401"/>
    </location>
</feature>
<feature type="compositionally biased region" description="Basic and acidic residues" evidence="13">
    <location>
        <begin position="404"/>
        <end position="414"/>
    </location>
</feature>
<gene>
    <name evidence="14" type="primary">ATG2</name>
    <name evidence="14" type="ORF">AWJ20_2289</name>
</gene>
<dbReference type="EMBL" id="CP014503">
    <property type="protein sequence ID" value="ANB14684.1"/>
    <property type="molecule type" value="Genomic_DNA"/>
</dbReference>
<dbReference type="RefSeq" id="XP_018737161.1">
    <property type="nucleotide sequence ID" value="XM_018879225.1"/>
</dbReference>
<evidence type="ECO:0000256" key="8">
    <source>
        <dbReference type="ARBA" id="ARBA00023055"/>
    </source>
</evidence>
<evidence type="ECO:0000256" key="6">
    <source>
        <dbReference type="ARBA" id="ARBA00022824"/>
    </source>
</evidence>
<reference evidence="14 15" key="1">
    <citation type="submission" date="2016-02" db="EMBL/GenBank/DDBJ databases">
        <title>Complete genome sequence and transcriptome regulation of the pentose utilising yeast Sugiyamaella lignohabitans.</title>
        <authorList>
            <person name="Bellasio M."/>
            <person name="Peymann A."/>
            <person name="Valli M."/>
            <person name="Sipitzky M."/>
            <person name="Graf A."/>
            <person name="Sauer M."/>
            <person name="Marx H."/>
            <person name="Mattanovich D."/>
        </authorList>
    </citation>
    <scope>NUCLEOTIDE SEQUENCE [LARGE SCALE GENOMIC DNA]</scope>
    <source>
        <strain evidence="14 15">CBS 10342</strain>
    </source>
</reference>
<dbReference type="OrthoDB" id="18982at2759"/>
<comment type="catalytic activity">
    <reaction evidence="11">
        <text>a 1,2-diacyl-sn-glycero-3-phosphoethanolamine(in) = a 1,2-diacyl-sn-glycero-3-phosphoethanolamine(out)</text>
        <dbReference type="Rhea" id="RHEA:38895"/>
        <dbReference type="ChEBI" id="CHEBI:64612"/>
    </reaction>
</comment>
<evidence type="ECO:0000256" key="5">
    <source>
        <dbReference type="ARBA" id="ARBA00022448"/>
    </source>
</evidence>
<dbReference type="Proteomes" id="UP000189580">
    <property type="component" value="Chromosome b"/>
</dbReference>
<dbReference type="GO" id="GO:0005789">
    <property type="term" value="C:endoplasmic reticulum membrane"/>
    <property type="evidence" value="ECO:0007669"/>
    <property type="project" value="UniProtKB-SubCell"/>
</dbReference>
<keyword evidence="9" id="KW-0472">Membrane</keyword>